<feature type="domain" description="GB1/RHD3-type G" evidence="12">
    <location>
        <begin position="124"/>
        <end position="347"/>
    </location>
</feature>
<dbReference type="GO" id="GO:1900101">
    <property type="term" value="P:regulation of endoplasmic reticulum unfolded protein response"/>
    <property type="evidence" value="ECO:0007669"/>
    <property type="project" value="EnsemblProtists"/>
</dbReference>
<dbReference type="CDD" id="cd01851">
    <property type="entry name" value="GBP"/>
    <property type="match status" value="1"/>
</dbReference>
<evidence type="ECO:0000256" key="6">
    <source>
        <dbReference type="ARBA" id="ARBA00022989"/>
    </source>
</evidence>
<keyword evidence="5 9" id="KW-0256">Endoplasmic reticulum</keyword>
<dbReference type="EC" id="3.6.5.-" evidence="9"/>
<evidence type="ECO:0000256" key="8">
    <source>
        <dbReference type="ARBA" id="ARBA00023136"/>
    </source>
</evidence>
<dbReference type="GeneID" id="10509176"/>
<dbReference type="eggNOG" id="KOG2203">
    <property type="taxonomic scope" value="Eukaryota"/>
</dbReference>
<feature type="compositionally biased region" description="Polar residues" evidence="10">
    <location>
        <begin position="1"/>
        <end position="20"/>
    </location>
</feature>
<keyword evidence="4 9" id="KW-0378">Hydrolase</keyword>
<dbReference type="InterPro" id="IPR008803">
    <property type="entry name" value="RHD3/Sey1"/>
</dbReference>
<organism evidence="13 14">
    <name type="scientific">Dictyostelium purpureum</name>
    <name type="common">Slime mold</name>
    <dbReference type="NCBI Taxonomy" id="5786"/>
    <lineage>
        <taxon>Eukaryota</taxon>
        <taxon>Amoebozoa</taxon>
        <taxon>Evosea</taxon>
        <taxon>Eumycetozoa</taxon>
        <taxon>Dictyostelia</taxon>
        <taxon>Dictyosteliales</taxon>
        <taxon>Dictyosteliaceae</taxon>
        <taxon>Dictyostelium</taxon>
    </lineage>
</organism>
<feature type="region of interest" description="Disordered" evidence="10">
    <location>
        <begin position="1"/>
        <end position="40"/>
    </location>
</feature>
<gene>
    <name evidence="13" type="ORF">DICPUDRAFT_96317</name>
</gene>
<evidence type="ECO:0000313" key="13">
    <source>
        <dbReference type="EMBL" id="EGC40202.1"/>
    </source>
</evidence>
<name>F0Z788_DICPU</name>
<evidence type="ECO:0000256" key="4">
    <source>
        <dbReference type="ARBA" id="ARBA00022801"/>
    </source>
</evidence>
<feature type="transmembrane region" description="Helical" evidence="11">
    <location>
        <begin position="785"/>
        <end position="802"/>
    </location>
</feature>
<feature type="topological domain" description="Cytoplasmic" evidence="9">
    <location>
        <begin position="1"/>
        <end position="784"/>
    </location>
</feature>
<dbReference type="PANTHER" id="PTHR45923:SF2">
    <property type="entry name" value="PROTEIN SEY1"/>
    <property type="match status" value="1"/>
</dbReference>
<dbReference type="VEuPathDB" id="AmoebaDB:DICPUDRAFT_96317"/>
<dbReference type="FunFam" id="3.40.50.300:FF:000727">
    <property type="entry name" value="Protein SEY1 homolog"/>
    <property type="match status" value="1"/>
</dbReference>
<evidence type="ECO:0000256" key="11">
    <source>
        <dbReference type="SAM" id="Phobius"/>
    </source>
</evidence>
<dbReference type="EMBL" id="GL870945">
    <property type="protein sequence ID" value="EGC40202.1"/>
    <property type="molecule type" value="Genomic_DNA"/>
</dbReference>
<dbReference type="RefSeq" id="XP_003283271.1">
    <property type="nucleotide sequence ID" value="XM_003283223.1"/>
</dbReference>
<evidence type="ECO:0000256" key="5">
    <source>
        <dbReference type="ARBA" id="ARBA00022824"/>
    </source>
</evidence>
<keyword evidence="2 9" id="KW-0812">Transmembrane</keyword>
<dbReference type="GO" id="GO:0090182">
    <property type="term" value="P:regulation of secretion of lysosomal enzymes"/>
    <property type="evidence" value="ECO:0007669"/>
    <property type="project" value="EnsemblProtists"/>
</dbReference>
<dbReference type="Pfam" id="PF20428">
    <property type="entry name" value="Sey1_3HB"/>
    <property type="match status" value="1"/>
</dbReference>
<dbReference type="Gene3D" id="3.40.50.300">
    <property type="entry name" value="P-loop containing nucleotide triphosphate hydrolases"/>
    <property type="match status" value="1"/>
</dbReference>
<keyword evidence="3 9" id="KW-0547">Nucleotide-binding</keyword>
<dbReference type="GO" id="GO:0020003">
    <property type="term" value="C:symbiont-containing vacuole"/>
    <property type="evidence" value="ECO:0007669"/>
    <property type="project" value="EnsemblProtists"/>
</dbReference>
<evidence type="ECO:0000256" key="3">
    <source>
        <dbReference type="ARBA" id="ARBA00022741"/>
    </source>
</evidence>
<dbReference type="FunCoup" id="F0Z788">
    <property type="interactions" value="46"/>
</dbReference>
<dbReference type="Proteomes" id="UP000001064">
    <property type="component" value="Unassembled WGS sequence"/>
</dbReference>
<sequence>MEEQNTSEFSQESTIASFDNGSEKELNGNNSINNNESNTNVELNENSISTRSEDNNTLATTNATNHTSNNNENNDTVNEEIEPSKPTYNDIVQFIDHNGDIVKDNGKNTFLATISNREDFLNKGFDYSVISILGPQSSGKSTLLNYLFNTKFAVMDGLTGRKQTTQGVWMGVATPSSASKETYLILDVEGTDGRERGEDEKAFERKTSLFSLALSSVLIINMWAHDIGRYNAANISLLKTVFELNLQLFQHKRNHKILIFFIIRDHDGVTPLNELKRILLEDISKLWSDLQKPDEFKSKRETDFFEFDFTSLPHKIYSNEQFMKQVEALKTRFVDPKLSNFIPKVEYRNDDIPADGFYQFSYQVWETIKSNRDLDLPSQKEMLALYRCDEFVEKSMSIFNKELRTTKESIEKGRIQENFGEKSKRIIDQALEIYDEPASRYHQETVVKKRQVLYDRMFTELKYLFDKQMERLFENAMDFYKSLIKEFSVSSKDSSASSSNIKRDGSSSPLTAASAGIIPQFSIWSEGVKKKSVEYFEGVAKQSIVQGSDWTFSEQLEELKQKLDKELESLKETQLNRLSKLMRDKTFQELTPNITKVTEQAPNDMWSKIKRFYEDAVSTNEKEFRDRLNDFSLDQDKALEIINKFKEQLSEGLKTKITERAEFLQMRMRKRFEEKFNMDSRNLPRKWTKHDDIGAIFQEARQNAEKLIDLFSYLRLDEDDLNISFFKKSTEKADEYEENTMVNANKIIIPFKDCLNTCEHFRQNIKSDYMQALSEQNRLTTGGGVPAYMILLLCVLGFNEFIAILSSPLLFILTILLACGGVVLYKLGLSGPFLDYSSQFLVHFINKVKDIVLHVEQLSEHNNNNNKVKKD</sequence>
<evidence type="ECO:0000256" key="1">
    <source>
        <dbReference type="ARBA" id="ARBA00004477"/>
    </source>
</evidence>
<feature type="binding site" evidence="9">
    <location>
        <begin position="134"/>
        <end position="141"/>
    </location>
    <ligand>
        <name>GTP</name>
        <dbReference type="ChEBI" id="CHEBI:37565"/>
    </ligand>
</feature>
<proteinExistence type="inferred from homology"/>
<dbReference type="GO" id="GO:0005525">
    <property type="term" value="F:GTP binding"/>
    <property type="evidence" value="ECO:0007669"/>
    <property type="project" value="UniProtKB-UniRule"/>
</dbReference>
<dbReference type="STRING" id="5786.F0Z788"/>
<feature type="transmembrane region" description="Helical" evidence="11">
    <location>
        <begin position="809"/>
        <end position="828"/>
    </location>
</feature>
<evidence type="ECO:0000313" key="14">
    <source>
        <dbReference type="Proteomes" id="UP000001064"/>
    </source>
</evidence>
<dbReference type="PROSITE" id="PS51715">
    <property type="entry name" value="G_GB1_RHD3"/>
    <property type="match status" value="1"/>
</dbReference>
<feature type="compositionally biased region" description="Low complexity" evidence="10">
    <location>
        <begin position="58"/>
        <end position="76"/>
    </location>
</feature>
<dbReference type="InterPro" id="IPR030386">
    <property type="entry name" value="G_GB1_RHD3_dom"/>
</dbReference>
<dbReference type="InParanoid" id="F0Z788"/>
<evidence type="ECO:0000256" key="2">
    <source>
        <dbReference type="ARBA" id="ARBA00022692"/>
    </source>
</evidence>
<dbReference type="HAMAP" id="MF_03109">
    <property type="entry name" value="Sey1"/>
    <property type="match status" value="1"/>
</dbReference>
<comment type="function">
    <text evidence="9">Probable GTP-binding protein that may be involved in cell development.</text>
</comment>
<protein>
    <recommendedName>
        <fullName evidence="9">Protein SEY1 homolog</fullName>
        <ecNumber evidence="9">3.6.5.-</ecNumber>
    </recommendedName>
</protein>
<feature type="topological domain" description="Lumenal" evidence="9">
    <location>
        <begin position="806"/>
        <end position="808"/>
    </location>
</feature>
<dbReference type="KEGG" id="dpp:DICPUDRAFT_96317"/>
<dbReference type="InterPro" id="IPR046758">
    <property type="entry name" value="Sey1/RHD3-like_3HB"/>
</dbReference>
<dbReference type="GO" id="GO:0005783">
    <property type="term" value="C:endoplasmic reticulum"/>
    <property type="evidence" value="ECO:0000318"/>
    <property type="project" value="GO_Central"/>
</dbReference>
<keyword evidence="8 9" id="KW-0472">Membrane</keyword>
<comment type="similarity">
    <text evidence="9">Belongs to the TRAFAC class dynamin-like GTPase superfamily. GB1/RHD3 GTPase family. RHD3 subfamily.</text>
</comment>
<feature type="compositionally biased region" description="Low complexity" evidence="10">
    <location>
        <begin position="27"/>
        <end position="40"/>
    </location>
</feature>
<evidence type="ECO:0000259" key="12">
    <source>
        <dbReference type="PROSITE" id="PS51715"/>
    </source>
</evidence>
<accession>F0Z788</accession>
<evidence type="ECO:0000256" key="7">
    <source>
        <dbReference type="ARBA" id="ARBA00023134"/>
    </source>
</evidence>
<reference evidence="14" key="1">
    <citation type="journal article" date="2011" name="Genome Biol.">
        <title>Comparative genomics of the social amoebae Dictyostelium discoideum and Dictyostelium purpureum.</title>
        <authorList>
            <consortium name="US DOE Joint Genome Institute (JGI-PGF)"/>
            <person name="Sucgang R."/>
            <person name="Kuo A."/>
            <person name="Tian X."/>
            <person name="Salerno W."/>
            <person name="Parikh A."/>
            <person name="Feasley C.L."/>
            <person name="Dalin E."/>
            <person name="Tu H."/>
            <person name="Huang E."/>
            <person name="Barry K."/>
            <person name="Lindquist E."/>
            <person name="Shapiro H."/>
            <person name="Bruce D."/>
            <person name="Schmutz J."/>
            <person name="Salamov A."/>
            <person name="Fey P."/>
            <person name="Gaudet P."/>
            <person name="Anjard C."/>
            <person name="Babu M.M."/>
            <person name="Basu S."/>
            <person name="Bushmanova Y."/>
            <person name="van der Wel H."/>
            <person name="Katoh-Kurasawa M."/>
            <person name="Dinh C."/>
            <person name="Coutinho P.M."/>
            <person name="Saito T."/>
            <person name="Elias M."/>
            <person name="Schaap P."/>
            <person name="Kay R.R."/>
            <person name="Henrissat B."/>
            <person name="Eichinger L."/>
            <person name="Rivero F."/>
            <person name="Putnam N.H."/>
            <person name="West C.M."/>
            <person name="Loomis W.F."/>
            <person name="Chisholm R.L."/>
            <person name="Shaulsky G."/>
            <person name="Strassmann J.E."/>
            <person name="Queller D.C."/>
            <person name="Kuspa A."/>
            <person name="Grigoriev I.V."/>
        </authorList>
    </citation>
    <scope>NUCLEOTIDE SEQUENCE [LARGE SCALE GENOMIC DNA]</scope>
    <source>
        <strain evidence="14">QSDP1</strain>
    </source>
</reference>
<evidence type="ECO:0000256" key="10">
    <source>
        <dbReference type="SAM" id="MobiDB-lite"/>
    </source>
</evidence>
<dbReference type="PANTHER" id="PTHR45923">
    <property type="entry name" value="PROTEIN SEY1"/>
    <property type="match status" value="1"/>
</dbReference>
<dbReference type="AlphaFoldDB" id="F0Z788"/>
<evidence type="ECO:0000256" key="9">
    <source>
        <dbReference type="HAMAP-Rule" id="MF_03109"/>
    </source>
</evidence>
<dbReference type="GO" id="GO:0007033">
    <property type="term" value="P:vacuole organization"/>
    <property type="evidence" value="ECO:0007669"/>
    <property type="project" value="EnsemblProtists"/>
</dbReference>
<feature type="region of interest" description="Disordered" evidence="10">
    <location>
        <begin position="58"/>
        <end position="82"/>
    </location>
</feature>
<dbReference type="GO" id="GO:0005789">
    <property type="term" value="C:endoplasmic reticulum membrane"/>
    <property type="evidence" value="ECO:0007669"/>
    <property type="project" value="UniProtKB-SubCell"/>
</dbReference>
<dbReference type="GO" id="GO:0016320">
    <property type="term" value="P:endoplasmic reticulum membrane fusion"/>
    <property type="evidence" value="ECO:0000318"/>
    <property type="project" value="GO_Central"/>
</dbReference>
<dbReference type="GO" id="GO:0003924">
    <property type="term" value="F:GTPase activity"/>
    <property type="evidence" value="ECO:0000318"/>
    <property type="project" value="GO_Central"/>
</dbReference>
<dbReference type="GO" id="GO:0003925">
    <property type="term" value="F:G protein activity"/>
    <property type="evidence" value="ECO:0007669"/>
    <property type="project" value="EnsemblProtists"/>
</dbReference>
<dbReference type="GO" id="GO:0140221">
    <property type="term" value="C:pathogen-containing vacuole membrane"/>
    <property type="evidence" value="ECO:0007669"/>
    <property type="project" value="EnsemblProtists"/>
</dbReference>
<dbReference type="GO" id="GO:0051851">
    <property type="term" value="P:host-mediated perturbation of symbiont process"/>
    <property type="evidence" value="ECO:0007669"/>
    <property type="project" value="EnsemblProtists"/>
</dbReference>
<keyword evidence="6 9" id="KW-1133">Transmembrane helix</keyword>
<dbReference type="GO" id="GO:1903371">
    <property type="term" value="P:regulation of endoplasmic reticulum tubular network organization"/>
    <property type="evidence" value="ECO:0007669"/>
    <property type="project" value="EnsemblProtists"/>
</dbReference>
<comment type="subcellular location">
    <subcellularLocation>
        <location evidence="1 9">Endoplasmic reticulum membrane</location>
        <topology evidence="1 9">Multi-pass membrane protein</topology>
    </subcellularLocation>
</comment>
<keyword evidence="7 9" id="KW-0342">GTP-binding</keyword>
<feature type="topological domain" description="Cytoplasmic" evidence="9">
    <location>
        <begin position="830"/>
        <end position="871"/>
    </location>
</feature>
<keyword evidence="14" id="KW-1185">Reference proteome</keyword>
<dbReference type="OMA" id="PIIKMTE"/>
<dbReference type="OrthoDB" id="1597724at2759"/>
<dbReference type="InterPro" id="IPR027417">
    <property type="entry name" value="P-loop_NTPase"/>
</dbReference>
<dbReference type="SUPFAM" id="SSF52540">
    <property type="entry name" value="P-loop containing nucleoside triphosphate hydrolases"/>
    <property type="match status" value="1"/>
</dbReference>
<dbReference type="Pfam" id="PF05879">
    <property type="entry name" value="RHD3_GTPase"/>
    <property type="match status" value="1"/>
</dbReference>